<feature type="region of interest" description="Disordered" evidence="1">
    <location>
        <begin position="294"/>
        <end position="317"/>
    </location>
</feature>
<reference evidence="2 3" key="1">
    <citation type="journal article" date="2013" name="BMC Genomics">
        <title>The genome and transcriptome of the pine saprophyte Ophiostoma piceae, and a comparison with the bark beetle-associated pine pathogen Grosmannia clavigera.</title>
        <authorList>
            <person name="Haridas S."/>
            <person name="Wang Y."/>
            <person name="Lim L."/>
            <person name="Massoumi Alamouti S."/>
            <person name="Jackman S."/>
            <person name="Docking R."/>
            <person name="Robertson G."/>
            <person name="Birol I."/>
            <person name="Bohlmann J."/>
            <person name="Breuil C."/>
        </authorList>
    </citation>
    <scope>NUCLEOTIDE SEQUENCE [LARGE SCALE GENOMIC DNA]</scope>
    <source>
        <strain evidence="2 3">UAMH 11346</strain>
    </source>
</reference>
<proteinExistence type="predicted"/>
<feature type="compositionally biased region" description="Polar residues" evidence="1">
    <location>
        <begin position="1175"/>
        <end position="1187"/>
    </location>
</feature>
<dbReference type="Gene3D" id="3.40.50.1820">
    <property type="entry name" value="alpha/beta hydrolase"/>
    <property type="match status" value="1"/>
</dbReference>
<dbReference type="Gene3D" id="3.40.50.300">
    <property type="entry name" value="P-loop containing nucleotide triphosphate hydrolases"/>
    <property type="match status" value="1"/>
</dbReference>
<dbReference type="PANTHER" id="PTHR48187:SF2">
    <property type="entry name" value="LD21810P"/>
    <property type="match status" value="1"/>
</dbReference>
<feature type="compositionally biased region" description="Basic and acidic residues" evidence="1">
    <location>
        <begin position="1348"/>
        <end position="1357"/>
    </location>
</feature>
<protein>
    <submittedName>
        <fullName evidence="2">And nb-arc domain-containing protein</fullName>
    </submittedName>
</protein>
<feature type="compositionally biased region" description="Basic and acidic residues" evidence="1">
    <location>
        <begin position="294"/>
        <end position="311"/>
    </location>
</feature>
<feature type="region of interest" description="Disordered" evidence="1">
    <location>
        <begin position="1166"/>
        <end position="1187"/>
    </location>
</feature>
<dbReference type="VEuPathDB" id="FungiDB:F503_03850"/>
<feature type="compositionally biased region" description="Polar residues" evidence="1">
    <location>
        <begin position="1620"/>
        <end position="1635"/>
    </location>
</feature>
<keyword evidence="3" id="KW-1185">Reference proteome</keyword>
<feature type="region of interest" description="Disordered" evidence="1">
    <location>
        <begin position="1567"/>
        <end position="1726"/>
    </location>
</feature>
<feature type="region of interest" description="Disordered" evidence="1">
    <location>
        <begin position="1298"/>
        <end position="1531"/>
    </location>
</feature>
<organism evidence="2 3">
    <name type="scientific">Ophiostoma piceae (strain UAMH 11346)</name>
    <name type="common">Sap stain fungus</name>
    <dbReference type="NCBI Taxonomy" id="1262450"/>
    <lineage>
        <taxon>Eukaryota</taxon>
        <taxon>Fungi</taxon>
        <taxon>Dikarya</taxon>
        <taxon>Ascomycota</taxon>
        <taxon>Pezizomycotina</taxon>
        <taxon>Sordariomycetes</taxon>
        <taxon>Sordariomycetidae</taxon>
        <taxon>Ophiostomatales</taxon>
        <taxon>Ophiostomataceae</taxon>
        <taxon>Ophiostoma</taxon>
    </lineage>
</organism>
<feature type="compositionally biased region" description="Polar residues" evidence="1">
    <location>
        <begin position="1415"/>
        <end position="1448"/>
    </location>
</feature>
<evidence type="ECO:0000313" key="3">
    <source>
        <dbReference type="Proteomes" id="UP000016923"/>
    </source>
</evidence>
<evidence type="ECO:0000256" key="1">
    <source>
        <dbReference type="SAM" id="MobiDB-lite"/>
    </source>
</evidence>
<feature type="region of interest" description="Disordered" evidence="1">
    <location>
        <begin position="940"/>
        <end position="1057"/>
    </location>
</feature>
<dbReference type="InterPro" id="IPR027417">
    <property type="entry name" value="P-loop_NTPase"/>
</dbReference>
<dbReference type="eggNOG" id="KOG2029">
    <property type="taxonomic scope" value="Eukaryota"/>
</dbReference>
<gene>
    <name evidence="2" type="ORF">F503_03850</name>
</gene>
<feature type="compositionally biased region" description="Low complexity" evidence="1">
    <location>
        <begin position="1472"/>
        <end position="1481"/>
    </location>
</feature>
<evidence type="ECO:0000313" key="2">
    <source>
        <dbReference type="EMBL" id="EPE05245.1"/>
    </source>
</evidence>
<feature type="compositionally biased region" description="Basic and acidic residues" evidence="1">
    <location>
        <begin position="1512"/>
        <end position="1531"/>
    </location>
</feature>
<name>S3CWS0_OPHP1</name>
<dbReference type="InterPro" id="IPR029058">
    <property type="entry name" value="AB_hydrolase_fold"/>
</dbReference>
<feature type="compositionally biased region" description="Polar residues" evidence="1">
    <location>
        <begin position="1307"/>
        <end position="1322"/>
    </location>
</feature>
<dbReference type="SUPFAM" id="SSF53474">
    <property type="entry name" value="alpha/beta-Hydrolases"/>
    <property type="match status" value="1"/>
</dbReference>
<dbReference type="PANTHER" id="PTHR48187">
    <property type="entry name" value="LD21810P"/>
    <property type="match status" value="1"/>
</dbReference>
<dbReference type="SUPFAM" id="SSF52540">
    <property type="entry name" value="P-loop containing nucleoside triphosphate hydrolases"/>
    <property type="match status" value="1"/>
</dbReference>
<accession>S3CWS0</accession>
<sequence>MGTVNLDVPPYDVTGVFTHPDAKVDIVLVHGLNGDPKRTWTSKANNLFWPAELLPGTLGLPPANILVYGYNSKVHGHATDNPIMNHAQTLVVQLAAYRQTQKTVHNPIIWIAHSLGGILTKRALLYSKDITNIDREPLRSIFVSTYALYFLGTPHNGSNLASVGLSLQTLGSLLLPRALFESEPILLRTLQRDSETLKEINNQFLEIYQLFQIHLVHENLKTDLKITKALIVSAESASPQLANAFFYGVEATHSDMCKFSSNTAPGYRVLVTALREWIRKAPAVIEDRWDAENRERGEKYRHDQEARDRLAPADWKQPSVSLERTTVSAGATIETHPETALPRPTVLESGDLVSSPSLISAPQSAPSLLQPALPKRNSDTSTVRPEPFFIIPEKFRPNSYFVGREKELTELHTLLRNPKRSSEGTSAVVIHSLHGGGKTHLAREYFFKHRSDFPGGVCWVRAKSIPEMEQFFWEIAMKGPLHEALNAGGVPQSDMDDPSKIVDIVRKWFNDREHWLIVFDAILFNTPGIERFIPDARYTSIIYTSTQSMVSGNHRFDNPQMLKLGMLRPEHAQELLFRELERTNPSTEDQRLALDLVKHLGCLPLMVHISARHLKETQEPLAKYLKTLRDRSRINPGDLSAYVAVHDELKTRNAVQALNLMYILAYFDNRIPIGFLNLGLQALEISTVAAHDGSTKTRSLTNTLKTLIAFALLERTEANSVSPASSRSSTRRGIKRPSKSVDVLLVHTVVQLFFVSVLHEVKLSEVWIEKSATVYCRAFDEAEDLISKTPQVGLLDDYRCFKTHGYKLLEHLTARMDKKNSSQSALAQLVRAIQERLEKCDVAILRISKDAQKQLVDGLQSTEPVEVGYTIVSVFERANSISDSEDSSRASIVTATGSVSVRSLSPDIPGIASRAPTFDDGERAGPHVRESEYALMSSGFIGGLDSPVEKEPNSATETGAPIQPARPVDKGKQPMTRTPIDPYDDMDGSTIYYQSPEPLPSVTVPGLQRPHPADYRASGGSASYDPHGPQLPDEYEDTETSTTYAPTPHVPNLSPTGTEIYQPQPVVSISHPDLREQVYRPSETNHRTVRKYNGRRYHDSAGAWRQLGAGDPRVTVDYGSAEGSLVRPQFENQATTRTDAENALRALSMASLRSTQASAARLPVFEGSLDPDVPHNQSRSRAQSTGTLGVPLLSIHESYPGLGISQSQQEDDNAMASMDQQSPPVDIKQQKRRSGSPSTFWSSLKRFQRLLPTSRSGASSSPPQQARQEHTIPHIRAGSLTYGDASNGIYENIQDLIDDSPRPFVSGSRTARSSPSQGQGPFQNPPYPVSDTMPRFENRIPPGYAEDYNSRRSHSDLPDPITDWADQTYHPGGAHTIPSDSGFGLVPGHPTNESYPPPFMLQSPTSIGTRPPQRQLLQTNAAAEGYSSQPMSRGASSQSQPESRNSGNLIPKRLSSIPAATGDVHHRRHVRGSSSTSSGNRTRSRPINVPPSLRRNSRSSLVETEPSPRTNDPFDVHTSYRDYEERRQREHLARRLGREGAATQQDLAAGVQTAFQPRLQAIGQGTAMQAGAGGGGPRMVRRAGKPSSAAMSRSQSDSSSIRRPRRGSDSLPAAGAWANRNISPSANQYPMQISTVDGGEYTAEPMSRGASGGSGHGSARSRLAGPGASQHNLPRSVIVDGTGYTSEPMSRGTSGSGHGSAQSRPGAAPRSGRVLQDFGSGQPSEP</sequence>
<feature type="compositionally biased region" description="Polar residues" evidence="1">
    <location>
        <begin position="1251"/>
        <end position="1266"/>
    </location>
</feature>
<feature type="compositionally biased region" description="Low complexity" evidence="1">
    <location>
        <begin position="1587"/>
        <end position="1601"/>
    </location>
</feature>
<dbReference type="EMBL" id="KE148157">
    <property type="protein sequence ID" value="EPE05245.1"/>
    <property type="molecule type" value="Genomic_DNA"/>
</dbReference>
<feature type="compositionally biased region" description="Polar residues" evidence="1">
    <location>
        <begin position="1683"/>
        <end position="1703"/>
    </location>
</feature>
<feature type="region of interest" description="Disordered" evidence="1">
    <location>
        <begin position="1202"/>
        <end position="1276"/>
    </location>
</feature>
<feature type="compositionally biased region" description="Low complexity" evidence="1">
    <location>
        <begin position="1490"/>
        <end position="1502"/>
    </location>
</feature>
<dbReference type="OrthoDB" id="5086500at2759"/>
<dbReference type="Proteomes" id="UP000016923">
    <property type="component" value="Unassembled WGS sequence"/>
</dbReference>
<dbReference type="HOGENOM" id="CLU_001668_2_0_1"/>